<dbReference type="InterPro" id="IPR003964">
    <property type="entry name" value="Carb_kinase"/>
</dbReference>
<dbReference type="PANTHER" id="PTHR30409:SF1">
    <property type="entry name" value="CARBAMATE KINASE-RELATED"/>
    <property type="match status" value="1"/>
</dbReference>
<organism evidence="8 9">
    <name type="scientific">Halorubrum persicum</name>
    <dbReference type="NCBI Taxonomy" id="1383844"/>
    <lineage>
        <taxon>Archaea</taxon>
        <taxon>Methanobacteriati</taxon>
        <taxon>Methanobacteriota</taxon>
        <taxon>Stenosarchaea group</taxon>
        <taxon>Halobacteria</taxon>
        <taxon>Halobacteriales</taxon>
        <taxon>Haloferacaceae</taxon>
        <taxon>Halorubrum</taxon>
    </lineage>
</organism>
<evidence type="ECO:0000256" key="4">
    <source>
        <dbReference type="ARBA" id="ARBA00022777"/>
    </source>
</evidence>
<dbReference type="Proteomes" id="UP000222824">
    <property type="component" value="Unassembled WGS sequence"/>
</dbReference>
<dbReference type="SUPFAM" id="SSF53633">
    <property type="entry name" value="Carbamate kinase-like"/>
    <property type="match status" value="1"/>
</dbReference>
<dbReference type="Gene3D" id="3.40.1160.10">
    <property type="entry name" value="Acetylglutamate kinase-like"/>
    <property type="match status" value="1"/>
</dbReference>
<feature type="region of interest" description="Disordered" evidence="6">
    <location>
        <begin position="128"/>
        <end position="151"/>
    </location>
</feature>
<name>A0A2G1WHX3_9EURY</name>
<dbReference type="InterPro" id="IPR001048">
    <property type="entry name" value="Asp/Glu/Uridylate_kinase"/>
</dbReference>
<dbReference type="AlphaFoldDB" id="A0A2G1WHX3"/>
<keyword evidence="4 5" id="KW-0418">Kinase</keyword>
<comment type="similarity">
    <text evidence="1 5">Belongs to the carbamate kinase family.</text>
</comment>
<comment type="caution">
    <text evidence="8">The sequence shown here is derived from an EMBL/GenBank/DDBJ whole genome shotgun (WGS) entry which is preliminary data.</text>
</comment>
<dbReference type="RefSeq" id="WP_099255639.1">
    <property type="nucleotide sequence ID" value="NZ_NHOA01000086.1"/>
</dbReference>
<evidence type="ECO:0000313" key="9">
    <source>
        <dbReference type="Proteomes" id="UP000222824"/>
    </source>
</evidence>
<dbReference type="GO" id="GO:0005829">
    <property type="term" value="C:cytosol"/>
    <property type="evidence" value="ECO:0007669"/>
    <property type="project" value="TreeGrafter"/>
</dbReference>
<dbReference type="GO" id="GO:0008804">
    <property type="term" value="F:carbamate kinase activity"/>
    <property type="evidence" value="ECO:0007669"/>
    <property type="project" value="InterPro"/>
</dbReference>
<evidence type="ECO:0000256" key="3">
    <source>
        <dbReference type="ARBA" id="ARBA00022679"/>
    </source>
</evidence>
<dbReference type="PIRSF" id="PIRSF000723">
    <property type="entry name" value="Carbamate_kin"/>
    <property type="match status" value="1"/>
</dbReference>
<gene>
    <name evidence="8" type="ORF">DJ69_10845</name>
</gene>
<sequence length="301" mass="31337">MRTVIALGGNAIASDGDVTVAQQRARIGALADAVGELAERGDELLFTHGNGPQVGQLLLQQSRADAPERPLDVLVAETQAQIGYLVADQLESAVDGRVTTVVTRVRVDPADPAFEDPTKPIGPYYTESEAAEQSFETGPVTKPTGESAYRRLVPSPEPTAVLEIDEIRGLVADGVTVVCGGGGGVPVVGDGACEGVEAVVDKDHTSRLVASAVDADCLVMATHVEYAYRNFGTDDEEPIRETDAASLRRALEAGEFAAGSMRPKVAACLRFLDAGGDRAVITTPDSIAAAVDGDAGTQIRP</sequence>
<dbReference type="EMBL" id="NHOA01000086">
    <property type="protein sequence ID" value="PHQ38583.1"/>
    <property type="molecule type" value="Genomic_DNA"/>
</dbReference>
<evidence type="ECO:0000259" key="7">
    <source>
        <dbReference type="Pfam" id="PF00696"/>
    </source>
</evidence>
<evidence type="ECO:0000256" key="6">
    <source>
        <dbReference type="SAM" id="MobiDB-lite"/>
    </source>
</evidence>
<dbReference type="GO" id="GO:0019546">
    <property type="term" value="P:L-arginine deiminase pathway"/>
    <property type="evidence" value="ECO:0007669"/>
    <property type="project" value="TreeGrafter"/>
</dbReference>
<evidence type="ECO:0000313" key="8">
    <source>
        <dbReference type="EMBL" id="PHQ38583.1"/>
    </source>
</evidence>
<keyword evidence="3 5" id="KW-0808">Transferase</keyword>
<evidence type="ECO:0000256" key="1">
    <source>
        <dbReference type="ARBA" id="ARBA00011066"/>
    </source>
</evidence>
<dbReference type="InterPro" id="IPR036393">
    <property type="entry name" value="AceGlu_kinase-like_sf"/>
</dbReference>
<evidence type="ECO:0000256" key="2">
    <source>
        <dbReference type="ARBA" id="ARBA00020752"/>
    </source>
</evidence>
<dbReference type="OrthoDB" id="31128at2157"/>
<protein>
    <recommendedName>
        <fullName evidence="2 5">Carbamate kinase</fullName>
    </recommendedName>
</protein>
<reference evidence="8 9" key="1">
    <citation type="journal article" date="2014" name="Front. Microbiol.">
        <title>Population and genomic analysis of the genus Halorubrum.</title>
        <authorList>
            <person name="Fullmer M.S."/>
            <person name="Soucy S.M."/>
            <person name="Swithers K.S."/>
            <person name="Makkay A.M."/>
            <person name="Wheeler R."/>
            <person name="Ventosa A."/>
            <person name="Gogarten J.P."/>
            <person name="Papke R.T."/>
        </authorList>
    </citation>
    <scope>NUCLEOTIDE SEQUENCE [LARGE SCALE GENOMIC DNA]</scope>
    <source>
        <strain evidence="8 9">C49</strain>
    </source>
</reference>
<dbReference type="PRINTS" id="PR01469">
    <property type="entry name" value="CARBMTKINASE"/>
</dbReference>
<proteinExistence type="inferred from homology"/>
<dbReference type="PANTHER" id="PTHR30409">
    <property type="entry name" value="CARBAMATE KINASE"/>
    <property type="match status" value="1"/>
</dbReference>
<keyword evidence="9" id="KW-1185">Reference proteome</keyword>
<accession>A0A2G1WHX3</accession>
<evidence type="ECO:0000256" key="5">
    <source>
        <dbReference type="PIRNR" id="PIRNR000723"/>
    </source>
</evidence>
<dbReference type="Pfam" id="PF00696">
    <property type="entry name" value="AA_kinase"/>
    <property type="match status" value="1"/>
</dbReference>
<feature type="domain" description="Aspartate/glutamate/uridylate kinase" evidence="7">
    <location>
        <begin position="1"/>
        <end position="282"/>
    </location>
</feature>